<dbReference type="AlphaFoldDB" id="A0A9W9CH59"/>
<dbReference type="Proteomes" id="UP001140560">
    <property type="component" value="Unassembled WGS sequence"/>
</dbReference>
<name>A0A9W9CH59_9PLEO</name>
<accession>A0A9W9CH59</accession>
<evidence type="ECO:0000313" key="2">
    <source>
        <dbReference type="EMBL" id="KAJ4361831.1"/>
    </source>
</evidence>
<dbReference type="EMBL" id="JAPEUY010000022">
    <property type="protein sequence ID" value="KAJ4361831.1"/>
    <property type="molecule type" value="Genomic_DNA"/>
</dbReference>
<sequence>MVSVDNLSGTATDVLYDYMEELRSIPAIKAVLDHERRRTGRSSAWSAAGMHAAMAFVEGWDEDEDEEEKEDAVEGEPTP</sequence>
<keyword evidence="3" id="KW-1185">Reference proteome</keyword>
<evidence type="ECO:0000256" key="1">
    <source>
        <dbReference type="SAM" id="MobiDB-lite"/>
    </source>
</evidence>
<feature type="region of interest" description="Disordered" evidence="1">
    <location>
        <begin position="59"/>
        <end position="79"/>
    </location>
</feature>
<reference evidence="2" key="1">
    <citation type="submission" date="2022-10" db="EMBL/GenBank/DDBJ databases">
        <title>Tapping the CABI collections for fungal endophytes: first genome assemblies for Collariella, Neodidymelliopsis, Ascochyta clinopodiicola, Didymella pomorum, Didymosphaeria variabile, Neocosmospora piperis and Neocucurbitaria cava.</title>
        <authorList>
            <person name="Hill R."/>
        </authorList>
    </citation>
    <scope>NUCLEOTIDE SEQUENCE</scope>
    <source>
        <strain evidence="2">IMI 356814</strain>
    </source>
</reference>
<evidence type="ECO:0000313" key="3">
    <source>
        <dbReference type="Proteomes" id="UP001140560"/>
    </source>
</evidence>
<organism evidence="2 3">
    <name type="scientific">Neocucurbitaria cava</name>
    <dbReference type="NCBI Taxonomy" id="798079"/>
    <lineage>
        <taxon>Eukaryota</taxon>
        <taxon>Fungi</taxon>
        <taxon>Dikarya</taxon>
        <taxon>Ascomycota</taxon>
        <taxon>Pezizomycotina</taxon>
        <taxon>Dothideomycetes</taxon>
        <taxon>Pleosporomycetidae</taxon>
        <taxon>Pleosporales</taxon>
        <taxon>Pleosporineae</taxon>
        <taxon>Cucurbitariaceae</taxon>
        <taxon>Neocucurbitaria</taxon>
    </lineage>
</organism>
<comment type="caution">
    <text evidence="2">The sequence shown here is derived from an EMBL/GenBank/DDBJ whole genome shotgun (WGS) entry which is preliminary data.</text>
</comment>
<proteinExistence type="predicted"/>
<protein>
    <submittedName>
        <fullName evidence="2">Uncharacterized protein</fullName>
    </submittedName>
</protein>
<gene>
    <name evidence="2" type="ORF">N0V83_010772</name>
</gene>